<proteinExistence type="predicted"/>
<reference evidence="1 2" key="2">
    <citation type="journal article" date="2014" name="Genome Announc.">
        <title>Complete Genome Sequence of the Subsurface, Mesophilic Sulfate-Reducing Bacterium Desulfovibrio aespoeensis Aspo-2.</title>
        <authorList>
            <person name="Pedersen K."/>
            <person name="Bengtsson A."/>
            <person name="Edlund J."/>
            <person name="Rabe L."/>
            <person name="Hazen T."/>
            <person name="Chakraborty R."/>
            <person name="Goodwin L."/>
            <person name="Shapiro N."/>
        </authorList>
    </citation>
    <scope>NUCLEOTIDE SEQUENCE [LARGE SCALE GENOMIC DNA]</scope>
    <source>
        <strain evidence="2">ATCC 700646 / DSM 10631 / Aspo-2</strain>
    </source>
</reference>
<sequence>MTLYDFLYIDLDRMQSLYAQLNSGLLHAMEALASTSEEKSNSGQLGGDPVGNLRHENRSAVSEASTQHISPHDIILSDVLGGLHEKGLIKDEDENLNVGNFVVLEGKVSFLNYGIGREFIDLIPIFAGSSSPDVSHLPKNERKKAIREQSKHQETGAALVSAIAKMLPWEIQMVMTTGRREAWAVIDKQKLRNSAAGLGLMYGMTLTGKWSVLGIVDQLHDEKPPRPTAFTANDMASGLCDASIGIKDLVGCPDSAIGLTPLLLFRKVG</sequence>
<evidence type="ECO:0000313" key="2">
    <source>
        <dbReference type="Proteomes" id="UP000002191"/>
    </source>
</evidence>
<dbReference type="KEGG" id="das:Daes_0444"/>
<dbReference type="Pfam" id="PF19952">
    <property type="entry name" value="DUF6414"/>
    <property type="match status" value="1"/>
</dbReference>
<dbReference type="AlphaFoldDB" id="E6VXK8"/>
<dbReference type="EMBL" id="CP002431">
    <property type="protein sequence ID" value="ADU61466.1"/>
    <property type="molecule type" value="Genomic_DNA"/>
</dbReference>
<reference evidence="2" key="1">
    <citation type="submission" date="2010-12" db="EMBL/GenBank/DDBJ databases">
        <title>Complete sequence of Desulfovibrio aespoeensis Aspo-2.</title>
        <authorList>
            <consortium name="US DOE Joint Genome Institute"/>
            <person name="Lucas S."/>
            <person name="Copeland A."/>
            <person name="Lapidus A."/>
            <person name="Cheng J.-F."/>
            <person name="Goodwin L."/>
            <person name="Pitluck S."/>
            <person name="Chertkov O."/>
            <person name="Misra M."/>
            <person name="Detter J.C."/>
            <person name="Han C."/>
            <person name="Tapia R."/>
            <person name="Land M."/>
            <person name="Hauser L."/>
            <person name="Kyrpides N."/>
            <person name="Ivanova N."/>
            <person name="Ovchinnikova G."/>
            <person name="Pedersen K."/>
            <person name="Jagevall S."/>
            <person name="Hazen T."/>
            <person name="Woyke T."/>
        </authorList>
    </citation>
    <scope>NUCLEOTIDE SEQUENCE [LARGE SCALE GENOMIC DNA]</scope>
    <source>
        <strain evidence="2">ATCC 700646 / DSM 10631 / Aspo-2</strain>
    </source>
</reference>
<dbReference type="STRING" id="643562.Daes_0444"/>
<accession>E6VXK8</accession>
<gene>
    <name evidence="1" type="ordered locus">Daes_0444</name>
</gene>
<evidence type="ECO:0000313" key="1">
    <source>
        <dbReference type="EMBL" id="ADU61466.1"/>
    </source>
</evidence>
<protein>
    <submittedName>
        <fullName evidence="1">Uncharacterized protein</fullName>
    </submittedName>
</protein>
<dbReference type="InterPro" id="IPR045633">
    <property type="entry name" value="DUF6414"/>
</dbReference>
<dbReference type="RefSeq" id="WP_013513403.1">
    <property type="nucleotide sequence ID" value="NC_014844.1"/>
</dbReference>
<dbReference type="Proteomes" id="UP000002191">
    <property type="component" value="Chromosome"/>
</dbReference>
<keyword evidence="2" id="KW-1185">Reference proteome</keyword>
<dbReference type="HOGENOM" id="CLU_972180_0_0_7"/>
<organism evidence="1 2">
    <name type="scientific">Pseudodesulfovibrio aespoeensis (strain ATCC 700646 / DSM 10631 / Aspo-2)</name>
    <name type="common">Desulfovibrio aespoeensis</name>
    <dbReference type="NCBI Taxonomy" id="643562"/>
    <lineage>
        <taxon>Bacteria</taxon>
        <taxon>Pseudomonadati</taxon>
        <taxon>Thermodesulfobacteriota</taxon>
        <taxon>Desulfovibrionia</taxon>
        <taxon>Desulfovibrionales</taxon>
        <taxon>Desulfovibrionaceae</taxon>
    </lineage>
</organism>
<dbReference type="OrthoDB" id="6192452at2"/>
<name>E6VXK8_PSEA9</name>
<dbReference type="eggNOG" id="ENOG5031IVP">
    <property type="taxonomic scope" value="Bacteria"/>
</dbReference>